<proteinExistence type="inferred from homology"/>
<gene>
    <name evidence="6" type="ORF">O0V09_10555</name>
</gene>
<evidence type="ECO:0000259" key="5">
    <source>
        <dbReference type="Pfam" id="PF11873"/>
    </source>
</evidence>
<feature type="region of interest" description="Disordered" evidence="2">
    <location>
        <begin position="215"/>
        <end position="256"/>
    </location>
</feature>
<evidence type="ECO:0000313" key="6">
    <source>
        <dbReference type="EMBL" id="MCZ0865645.1"/>
    </source>
</evidence>
<dbReference type="PANTHER" id="PTHR37423">
    <property type="entry name" value="SOLUBLE LYTIC MUREIN TRANSGLYCOSYLASE-RELATED"/>
    <property type="match status" value="1"/>
</dbReference>
<dbReference type="Pfam" id="PF11873">
    <property type="entry name" value="Mltc_N"/>
    <property type="match status" value="1"/>
</dbReference>
<dbReference type="EMBL" id="JAPTGG010000008">
    <property type="protein sequence ID" value="MCZ0865645.1"/>
    <property type="molecule type" value="Genomic_DNA"/>
</dbReference>
<dbReference type="AlphaFoldDB" id="A0A9J6RNQ9"/>
<dbReference type="GO" id="GO:0008933">
    <property type="term" value="F:peptidoglycan lytic transglycosylase activity"/>
    <property type="evidence" value="ECO:0007669"/>
    <property type="project" value="InterPro"/>
</dbReference>
<evidence type="ECO:0000256" key="2">
    <source>
        <dbReference type="SAM" id="MobiDB-lite"/>
    </source>
</evidence>
<feature type="compositionally biased region" description="Low complexity" evidence="2">
    <location>
        <begin position="222"/>
        <end position="231"/>
    </location>
</feature>
<dbReference type="PROSITE" id="PS00922">
    <property type="entry name" value="TRANSGLYCOSYLASE"/>
    <property type="match status" value="1"/>
</dbReference>
<dbReference type="Pfam" id="PF01464">
    <property type="entry name" value="SLT"/>
    <property type="match status" value="1"/>
</dbReference>
<protein>
    <submittedName>
        <fullName evidence="6">Murein transglycosylase domain-containing protein</fullName>
    </submittedName>
</protein>
<evidence type="ECO:0000256" key="3">
    <source>
        <dbReference type="SAM" id="SignalP"/>
    </source>
</evidence>
<dbReference type="GO" id="GO:0000270">
    <property type="term" value="P:peptidoglycan metabolic process"/>
    <property type="evidence" value="ECO:0007669"/>
    <property type="project" value="InterPro"/>
</dbReference>
<evidence type="ECO:0000313" key="7">
    <source>
        <dbReference type="Proteomes" id="UP001069090"/>
    </source>
</evidence>
<feature type="compositionally biased region" description="Polar residues" evidence="2">
    <location>
        <begin position="232"/>
        <end position="256"/>
    </location>
</feature>
<reference evidence="6 7" key="1">
    <citation type="submission" date="2022-12" db="EMBL/GenBank/DDBJ databases">
        <title>Dasania phycosphaerae sp. nov., isolated from particulate material of the south coast of Korea.</title>
        <authorList>
            <person name="Jiang Y."/>
        </authorList>
    </citation>
    <scope>NUCLEOTIDE SEQUENCE [LARGE SCALE GENOMIC DNA]</scope>
    <source>
        <strain evidence="6 7">GY-19</strain>
    </source>
</reference>
<feature type="domain" description="Murein transglycosylase-C N-terminal" evidence="5">
    <location>
        <begin position="85"/>
        <end position="147"/>
    </location>
</feature>
<evidence type="ECO:0000256" key="1">
    <source>
        <dbReference type="ARBA" id="ARBA00007734"/>
    </source>
</evidence>
<dbReference type="Gene3D" id="1.10.530.10">
    <property type="match status" value="1"/>
</dbReference>
<dbReference type="InterPro" id="IPR024570">
    <property type="entry name" value="Murein_transglycosylaseC_N"/>
</dbReference>
<comment type="similarity">
    <text evidence="1">Belongs to the transglycosylase Slt family.</text>
</comment>
<dbReference type="GO" id="GO:0016020">
    <property type="term" value="C:membrane"/>
    <property type="evidence" value="ECO:0007669"/>
    <property type="project" value="InterPro"/>
</dbReference>
<dbReference type="Proteomes" id="UP001069090">
    <property type="component" value="Unassembled WGS sequence"/>
</dbReference>
<dbReference type="InterPro" id="IPR000189">
    <property type="entry name" value="Transglyc_AS"/>
</dbReference>
<dbReference type="PANTHER" id="PTHR37423:SF2">
    <property type="entry name" value="MEMBRANE-BOUND LYTIC MUREIN TRANSGLYCOSYLASE C"/>
    <property type="match status" value="1"/>
</dbReference>
<feature type="signal peptide" evidence="3">
    <location>
        <begin position="1"/>
        <end position="35"/>
    </location>
</feature>
<feature type="domain" description="Transglycosylase SLT" evidence="4">
    <location>
        <begin position="284"/>
        <end position="405"/>
    </location>
</feature>
<dbReference type="InterPro" id="IPR008258">
    <property type="entry name" value="Transglycosylase_SLT_dom_1"/>
</dbReference>
<keyword evidence="7" id="KW-1185">Reference proteome</keyword>
<name>A0A9J6RNQ9_9GAMM</name>
<accession>A0A9J6RNQ9</accession>
<feature type="chain" id="PRO_5039931635" evidence="3">
    <location>
        <begin position="36"/>
        <end position="449"/>
    </location>
</feature>
<dbReference type="RefSeq" id="WP_258331791.1">
    <property type="nucleotide sequence ID" value="NZ_JAPTGG010000008.1"/>
</dbReference>
<comment type="caution">
    <text evidence="6">The sequence shown here is derived from an EMBL/GenBank/DDBJ whole genome shotgun (WGS) entry which is preliminary data.</text>
</comment>
<evidence type="ECO:0000259" key="4">
    <source>
        <dbReference type="Pfam" id="PF01464"/>
    </source>
</evidence>
<sequence>MKNDHTKNTGLALRSIYLKAAVLSVSLPLAMPVFADIDAAFEELDKQVESQYGAKATTAQPKSEFEQWRQQQQAEYQDYKRKYYAALEDYKNAIKRQWGDAEVTDKKRWVEYSDDLQTKRVVDYEKNEIRISVLDPAISDSKLQQLIDANLAKMLQQTPNSAREADPVLKAVGSTKPSSDEQSRLAILQEVIDPSAQGSEQQRFQQSLETLKKQAVIKRPEASASQASASATKNTAPQPSATGKDSGEQKTVSQKPASQPLLITIALPQNSIGRRAARYEALVLQNAGKSQVDPSLVYAIMHTESAFNPMARSHVPAYGLMQIVPESAGLDVSQRLYGEGRLFSADYLFNAGNNVQAGATYINILYYSYLKGIKDPLSRTYCVIAAYNTGAGNVAKSFVGSRKLNKALPLINQLTPAQVYDTLVKKLPYQETREYLKRVVERQKIYSKV</sequence>
<dbReference type="InterPro" id="IPR023346">
    <property type="entry name" value="Lysozyme-like_dom_sf"/>
</dbReference>
<organism evidence="6 7">
    <name type="scientific">Dasania phycosphaerae</name>
    <dbReference type="NCBI Taxonomy" id="2950436"/>
    <lineage>
        <taxon>Bacteria</taxon>
        <taxon>Pseudomonadati</taxon>
        <taxon>Pseudomonadota</taxon>
        <taxon>Gammaproteobacteria</taxon>
        <taxon>Cellvibrionales</taxon>
        <taxon>Spongiibacteraceae</taxon>
        <taxon>Dasania</taxon>
    </lineage>
</organism>
<keyword evidence="3" id="KW-0732">Signal</keyword>
<dbReference type="SUPFAM" id="SSF53955">
    <property type="entry name" value="Lysozyme-like"/>
    <property type="match status" value="1"/>
</dbReference>
<dbReference type="CDD" id="cd16893">
    <property type="entry name" value="LT_MltC_MltE"/>
    <property type="match status" value="1"/>
</dbReference>